<comment type="similarity">
    <text evidence="2">Belongs to the SLC41A transporter family.</text>
</comment>
<feature type="domain" description="SLC41A/MgtE integral membrane" evidence="9">
    <location>
        <begin position="59"/>
        <end position="177"/>
    </location>
</feature>
<evidence type="ECO:0000313" key="10">
    <source>
        <dbReference type="EMBL" id="KKT51331.1"/>
    </source>
</evidence>
<evidence type="ECO:0000259" key="9">
    <source>
        <dbReference type="Pfam" id="PF01769"/>
    </source>
</evidence>
<feature type="transmembrane region" description="Helical" evidence="8">
    <location>
        <begin position="97"/>
        <end position="118"/>
    </location>
</feature>
<evidence type="ECO:0000256" key="4">
    <source>
        <dbReference type="ARBA" id="ARBA00022692"/>
    </source>
</evidence>
<keyword evidence="5" id="KW-0460">Magnesium</keyword>
<sequence>MKILNKLRYADDDVTPLGRLLLMRAPSLFLGLFLGLFLSFITSEFEEVLARNVQIAFFIPFVVYMADAVGTQTQSIYTRDLVTGKASFKRYLVKETFIGLIFGLLFSVIAGGAVYLWLRSGQVSMAVFLGMFGAVASAPVISMVVAEILELEHSDPAVGAGPIATVIQDTSSVLIYGLVCSAVFL</sequence>
<evidence type="ECO:0000256" key="8">
    <source>
        <dbReference type="SAM" id="Phobius"/>
    </source>
</evidence>
<name>A0A0G1HW45_9BACT</name>
<evidence type="ECO:0000256" key="6">
    <source>
        <dbReference type="ARBA" id="ARBA00022989"/>
    </source>
</evidence>
<dbReference type="Pfam" id="PF01769">
    <property type="entry name" value="MgtE"/>
    <property type="match status" value="1"/>
</dbReference>
<evidence type="ECO:0000256" key="7">
    <source>
        <dbReference type="ARBA" id="ARBA00023136"/>
    </source>
</evidence>
<evidence type="ECO:0000256" key="5">
    <source>
        <dbReference type="ARBA" id="ARBA00022842"/>
    </source>
</evidence>
<dbReference type="GO" id="GO:0016020">
    <property type="term" value="C:membrane"/>
    <property type="evidence" value="ECO:0007669"/>
    <property type="project" value="UniProtKB-SubCell"/>
</dbReference>
<protein>
    <submittedName>
        <fullName evidence="10">MgtE integral membrane protein</fullName>
    </submittedName>
</protein>
<dbReference type="PANTHER" id="PTHR41394">
    <property type="entry name" value="MAGNESIUM TRANSPORTER MGTE"/>
    <property type="match status" value="1"/>
</dbReference>
<dbReference type="EMBL" id="LCIH01000013">
    <property type="protein sequence ID" value="KKT51331.1"/>
    <property type="molecule type" value="Genomic_DNA"/>
</dbReference>
<evidence type="ECO:0000256" key="3">
    <source>
        <dbReference type="ARBA" id="ARBA00022448"/>
    </source>
</evidence>
<dbReference type="PANTHER" id="PTHR41394:SF5">
    <property type="entry name" value="SLC41A_MGTE INTEGRAL MEMBRANE DOMAIN-CONTAINING PROTEIN"/>
    <property type="match status" value="1"/>
</dbReference>
<dbReference type="AlphaFoldDB" id="A0A0G1HW45"/>
<evidence type="ECO:0000313" key="11">
    <source>
        <dbReference type="Proteomes" id="UP000034006"/>
    </source>
</evidence>
<dbReference type="STRING" id="1618387.UW44_C0013G0051"/>
<organism evidence="10 11">
    <name type="scientific">Candidatus Collierbacteria bacterium GW2011_GWB2_44_22</name>
    <dbReference type="NCBI Taxonomy" id="1618387"/>
    <lineage>
        <taxon>Bacteria</taxon>
        <taxon>Candidatus Collieribacteriota</taxon>
    </lineage>
</organism>
<dbReference type="Gene3D" id="1.10.357.20">
    <property type="entry name" value="SLC41 divalent cation transporters, integral membrane domain"/>
    <property type="match status" value="1"/>
</dbReference>
<comment type="caution">
    <text evidence="10">The sequence shown here is derived from an EMBL/GenBank/DDBJ whole genome shotgun (WGS) entry which is preliminary data.</text>
</comment>
<feature type="transmembrane region" description="Helical" evidence="8">
    <location>
        <begin position="21"/>
        <end position="41"/>
    </location>
</feature>
<feature type="transmembrane region" description="Helical" evidence="8">
    <location>
        <begin position="124"/>
        <end position="146"/>
    </location>
</feature>
<proteinExistence type="inferred from homology"/>
<dbReference type="InterPro" id="IPR006667">
    <property type="entry name" value="SLC41_membr_dom"/>
</dbReference>
<evidence type="ECO:0000256" key="2">
    <source>
        <dbReference type="ARBA" id="ARBA00009749"/>
    </source>
</evidence>
<dbReference type="InterPro" id="IPR036739">
    <property type="entry name" value="SLC41_membr_dom_sf"/>
</dbReference>
<feature type="transmembrane region" description="Helical" evidence="8">
    <location>
        <begin position="53"/>
        <end position="70"/>
    </location>
</feature>
<dbReference type="Proteomes" id="UP000034006">
    <property type="component" value="Unassembled WGS sequence"/>
</dbReference>
<keyword evidence="3" id="KW-0813">Transport</keyword>
<comment type="subcellular location">
    <subcellularLocation>
        <location evidence="1">Membrane</location>
        <topology evidence="1">Multi-pass membrane protein</topology>
    </subcellularLocation>
</comment>
<evidence type="ECO:0000256" key="1">
    <source>
        <dbReference type="ARBA" id="ARBA00004141"/>
    </source>
</evidence>
<keyword evidence="6 8" id="KW-1133">Transmembrane helix</keyword>
<keyword evidence="7 8" id="KW-0472">Membrane</keyword>
<dbReference type="SUPFAM" id="SSF161093">
    <property type="entry name" value="MgtE membrane domain-like"/>
    <property type="match status" value="1"/>
</dbReference>
<gene>
    <name evidence="10" type="ORF">UW44_C0013G0051</name>
</gene>
<dbReference type="GO" id="GO:0008324">
    <property type="term" value="F:monoatomic cation transmembrane transporter activity"/>
    <property type="evidence" value="ECO:0007669"/>
    <property type="project" value="InterPro"/>
</dbReference>
<keyword evidence="4 8" id="KW-0812">Transmembrane</keyword>
<reference evidence="10 11" key="1">
    <citation type="journal article" date="2015" name="Nature">
        <title>rRNA introns, odd ribosomes, and small enigmatic genomes across a large radiation of phyla.</title>
        <authorList>
            <person name="Brown C.T."/>
            <person name="Hug L.A."/>
            <person name="Thomas B.C."/>
            <person name="Sharon I."/>
            <person name="Castelle C.J."/>
            <person name="Singh A."/>
            <person name="Wilkins M.J."/>
            <person name="Williams K.H."/>
            <person name="Banfield J.F."/>
        </authorList>
    </citation>
    <scope>NUCLEOTIDE SEQUENCE [LARGE SCALE GENOMIC DNA]</scope>
</reference>
<accession>A0A0G1HW45</accession>